<organism evidence="1 2">
    <name type="scientific">Glossina pallidipes</name>
    <name type="common">Tsetse fly</name>
    <dbReference type="NCBI Taxonomy" id="7398"/>
    <lineage>
        <taxon>Eukaryota</taxon>
        <taxon>Metazoa</taxon>
        <taxon>Ecdysozoa</taxon>
        <taxon>Arthropoda</taxon>
        <taxon>Hexapoda</taxon>
        <taxon>Insecta</taxon>
        <taxon>Pterygota</taxon>
        <taxon>Neoptera</taxon>
        <taxon>Endopterygota</taxon>
        <taxon>Diptera</taxon>
        <taxon>Brachycera</taxon>
        <taxon>Muscomorpha</taxon>
        <taxon>Hippoboscoidea</taxon>
        <taxon>Glossinidae</taxon>
        <taxon>Glossina</taxon>
    </lineage>
</organism>
<dbReference type="Proteomes" id="UP000092445">
    <property type="component" value="Unassembled WGS sequence"/>
</dbReference>
<dbReference type="EnsemblMetazoa" id="GPAI044786-RA">
    <property type="protein sequence ID" value="GPAI044786-PA"/>
    <property type="gene ID" value="GPAI044786"/>
</dbReference>
<proteinExistence type="predicted"/>
<reference evidence="2" key="1">
    <citation type="submission" date="2014-03" db="EMBL/GenBank/DDBJ databases">
        <authorList>
            <person name="Aksoy S."/>
            <person name="Warren W."/>
            <person name="Wilson R.K."/>
        </authorList>
    </citation>
    <scope>NUCLEOTIDE SEQUENCE [LARGE SCALE GENOMIC DNA]</scope>
    <source>
        <strain evidence="2">IAEA</strain>
    </source>
</reference>
<dbReference type="AlphaFoldDB" id="A0A1B0AG74"/>
<evidence type="ECO:0000313" key="1">
    <source>
        <dbReference type="EnsemblMetazoa" id="GPAI044786-PA"/>
    </source>
</evidence>
<name>A0A1B0AG74_GLOPL</name>
<accession>A0A1B0AG74</accession>
<dbReference type="VEuPathDB" id="VectorBase:GPAI044786"/>
<reference evidence="1" key="2">
    <citation type="submission" date="2020-05" db="UniProtKB">
        <authorList>
            <consortium name="EnsemblMetazoa"/>
        </authorList>
    </citation>
    <scope>IDENTIFICATION</scope>
    <source>
        <strain evidence="1">IAEA</strain>
    </source>
</reference>
<keyword evidence="2" id="KW-1185">Reference proteome</keyword>
<evidence type="ECO:0000313" key="2">
    <source>
        <dbReference type="Proteomes" id="UP000092445"/>
    </source>
</evidence>
<protein>
    <submittedName>
        <fullName evidence="1">Uncharacterized protein</fullName>
    </submittedName>
</protein>
<sequence>MAFDLLRTLNLYSGITFVVNAIQVVLDKFYVRLIDLILRNLIHTYVKRQSSSYHSSKHMDICGFTIEGIFKVPGDCYDYVANFTPRCWQMHLRILLLEYDGQIIGII</sequence>